<evidence type="ECO:0000256" key="2">
    <source>
        <dbReference type="ARBA" id="ARBA00023002"/>
    </source>
</evidence>
<dbReference type="InterPro" id="IPR036291">
    <property type="entry name" value="NAD(P)-bd_dom_sf"/>
</dbReference>
<dbReference type="Proteomes" id="UP000258309">
    <property type="component" value="Unassembled WGS sequence"/>
</dbReference>
<keyword evidence="2" id="KW-0560">Oxidoreductase</keyword>
<dbReference type="AlphaFoldDB" id="A0A3E2GVU4"/>
<dbReference type="Gene3D" id="3.40.50.720">
    <property type="entry name" value="NAD(P)-binding Rossmann-like Domain"/>
    <property type="match status" value="1"/>
</dbReference>
<dbReference type="PANTHER" id="PTHR47706">
    <property type="entry name" value="NMRA-LIKE FAMILY PROTEIN"/>
    <property type="match status" value="1"/>
</dbReference>
<evidence type="ECO:0000313" key="5">
    <source>
        <dbReference type="Proteomes" id="UP000258309"/>
    </source>
</evidence>
<evidence type="ECO:0000256" key="1">
    <source>
        <dbReference type="ARBA" id="ARBA00022857"/>
    </source>
</evidence>
<name>A0A3E2GVU4_SCYLI</name>
<dbReference type="STRING" id="5539.A0A3E2GVU4"/>
<feature type="non-terminal residue" evidence="4">
    <location>
        <position position="301"/>
    </location>
</feature>
<feature type="non-terminal residue" evidence="4">
    <location>
        <position position="1"/>
    </location>
</feature>
<evidence type="ECO:0000259" key="3">
    <source>
        <dbReference type="Pfam" id="PF05368"/>
    </source>
</evidence>
<gene>
    <name evidence="4" type="ORF">B7463_g11042</name>
</gene>
<keyword evidence="5" id="KW-1185">Reference proteome</keyword>
<dbReference type="GO" id="GO:0016491">
    <property type="term" value="F:oxidoreductase activity"/>
    <property type="evidence" value="ECO:0007669"/>
    <property type="project" value="UniProtKB-KW"/>
</dbReference>
<organism evidence="4 5">
    <name type="scientific">Scytalidium lignicola</name>
    <name type="common">Hyphomycete</name>
    <dbReference type="NCBI Taxonomy" id="5539"/>
    <lineage>
        <taxon>Eukaryota</taxon>
        <taxon>Fungi</taxon>
        <taxon>Dikarya</taxon>
        <taxon>Ascomycota</taxon>
        <taxon>Pezizomycotina</taxon>
        <taxon>Leotiomycetes</taxon>
        <taxon>Leotiomycetes incertae sedis</taxon>
        <taxon>Scytalidium</taxon>
    </lineage>
</organism>
<dbReference type="Pfam" id="PF05368">
    <property type="entry name" value="NmrA"/>
    <property type="match status" value="1"/>
</dbReference>
<dbReference type="OrthoDB" id="9984533at2759"/>
<dbReference type="OMA" id="SHEEHIS"/>
<feature type="domain" description="NmrA-like" evidence="3">
    <location>
        <begin position="6"/>
        <end position="236"/>
    </location>
</feature>
<comment type="caution">
    <text evidence="4">The sequence shown here is derived from an EMBL/GenBank/DDBJ whole genome shotgun (WGS) entry which is preliminary data.</text>
</comment>
<sequence length="301" mass="32417">MAQEIKNVVLIGAAGNLGSHTLQALLSSPFNVSVLSHPDSKSTFPPNVTVHRTEYTTEKLVPIFKGQDAIVSTIGTFQIGLQKTIIDAAIQAGIKRFIPSEYGCDTNSSRVLEIAPILKGKADIAAYLKEKTSSGLTWTAIITGPFFDMKGSVKGFLGLDINTHTATVWDHGNERFATSTLPQIARAIVGVLSHPAETSNKYIYISSFDVTHNELVATAEKITGAKWKREDVKSEEKIKIGLDGLAKGNFSVVGLLLRAATFTKEGTGNLEAKYGLSNELLGLPKENLEEVLAASFKAEKV</sequence>
<reference evidence="4 5" key="1">
    <citation type="submission" date="2018-05" db="EMBL/GenBank/DDBJ databases">
        <title>Draft genome sequence of Scytalidium lignicola DSM 105466, a ubiquitous saprotrophic fungus.</title>
        <authorList>
            <person name="Buettner E."/>
            <person name="Gebauer A.M."/>
            <person name="Hofrichter M."/>
            <person name="Liers C."/>
            <person name="Kellner H."/>
        </authorList>
    </citation>
    <scope>NUCLEOTIDE SEQUENCE [LARGE SCALE GENOMIC DNA]</scope>
    <source>
        <strain evidence="4 5">DSM 105466</strain>
    </source>
</reference>
<accession>A0A3E2GVU4</accession>
<protein>
    <recommendedName>
        <fullName evidence="3">NmrA-like domain-containing protein</fullName>
    </recommendedName>
</protein>
<dbReference type="InterPro" id="IPR045312">
    <property type="entry name" value="PCBER-like"/>
</dbReference>
<dbReference type="PANTHER" id="PTHR47706:SF9">
    <property type="entry name" value="NMRA-LIKE DOMAIN-CONTAINING PROTEIN-RELATED"/>
    <property type="match status" value="1"/>
</dbReference>
<dbReference type="CDD" id="cd05259">
    <property type="entry name" value="PCBER_SDR_a"/>
    <property type="match status" value="1"/>
</dbReference>
<dbReference type="SUPFAM" id="SSF51735">
    <property type="entry name" value="NAD(P)-binding Rossmann-fold domains"/>
    <property type="match status" value="1"/>
</dbReference>
<dbReference type="InterPro" id="IPR051609">
    <property type="entry name" value="NmrA/Isoflavone_reductase-like"/>
</dbReference>
<dbReference type="Gene3D" id="3.90.25.10">
    <property type="entry name" value="UDP-galactose 4-epimerase, domain 1"/>
    <property type="match status" value="1"/>
</dbReference>
<dbReference type="InterPro" id="IPR008030">
    <property type="entry name" value="NmrA-like"/>
</dbReference>
<keyword evidence="1" id="KW-0521">NADP</keyword>
<dbReference type="EMBL" id="NCSJ02000344">
    <property type="protein sequence ID" value="RFU25305.1"/>
    <property type="molecule type" value="Genomic_DNA"/>
</dbReference>
<proteinExistence type="predicted"/>
<evidence type="ECO:0000313" key="4">
    <source>
        <dbReference type="EMBL" id="RFU25305.1"/>
    </source>
</evidence>